<name>L0KX22_METHD</name>
<feature type="transmembrane region" description="Helical" evidence="1">
    <location>
        <begin position="139"/>
        <end position="157"/>
    </location>
</feature>
<dbReference type="Proteomes" id="UP000010866">
    <property type="component" value="Chromosome"/>
</dbReference>
<dbReference type="GeneID" id="14406810"/>
<feature type="transmembrane region" description="Helical" evidence="1">
    <location>
        <begin position="110"/>
        <end position="133"/>
    </location>
</feature>
<protein>
    <submittedName>
        <fullName evidence="3">Putative membrane protein</fullName>
    </submittedName>
</protein>
<feature type="transmembrane region" description="Helical" evidence="1">
    <location>
        <begin position="391"/>
        <end position="418"/>
    </location>
</feature>
<dbReference type="HOGENOM" id="CLU_043916_1_0_2"/>
<organism evidence="3 4">
    <name type="scientific">Methanomethylovorans hollandica (strain DSM 15978 / NBRC 107637 / DMS1)</name>
    <dbReference type="NCBI Taxonomy" id="867904"/>
    <lineage>
        <taxon>Archaea</taxon>
        <taxon>Methanobacteriati</taxon>
        <taxon>Methanobacteriota</taxon>
        <taxon>Stenosarchaea group</taxon>
        <taxon>Methanomicrobia</taxon>
        <taxon>Methanosarcinales</taxon>
        <taxon>Methanosarcinaceae</taxon>
        <taxon>Methanomethylovorans</taxon>
    </lineage>
</organism>
<feature type="transmembrane region" description="Helical" evidence="1">
    <location>
        <begin position="38"/>
        <end position="65"/>
    </location>
</feature>
<dbReference type="STRING" id="867904.Metho_1001"/>
<sequence length="448" mass="47906" precursor="true">MPVLTENLSVLLLLLSVFAGCLMGVVSGLIPGLHSNNIALLLVSVSPVLIENGIPAVYIICMILANCITHTFHDIIPAIYLGVPNSDMALAVLPGHQLLLDGRGPEAIRLSALGSAGSVIVSIILLLPFGFLLSTIYPLIQDYIGWILLFIALIMIITEKGEHIPGQGSFTRYRPISYAFLVFMLSGLLGIFAFGKENMASSLFGSDSPSILLPLLSGLFGASQLVVSLTTGSVIPPQHTSLITLPANRTIKAITTGSLAGSFVAWLPGVSSSVATLLAELVGRIGNKKDHDKYNMTDDPLNEAREFIISVSGVNTANAVFGLFVFFFIGRARNGAIVAMSSFLEPSAISTPIILILLCVVILASIFSYYSTIRIGNTVHLFMEKIDYRKLSITVLTGLSVMVIVFTGVFGVIIFLMATSIGLLPSFMNVRKSNAMGVILLPVILYFL</sequence>
<dbReference type="AlphaFoldDB" id="L0KX22"/>
<keyword evidence="4" id="KW-1185">Reference proteome</keyword>
<dbReference type="EMBL" id="CP003362">
    <property type="protein sequence ID" value="AGB49240.1"/>
    <property type="molecule type" value="Genomic_DNA"/>
</dbReference>
<dbReference type="InterPro" id="IPR002823">
    <property type="entry name" value="DUF112_TM"/>
</dbReference>
<dbReference type="Pfam" id="PF01970">
    <property type="entry name" value="TctA"/>
    <property type="match status" value="1"/>
</dbReference>
<keyword evidence="1" id="KW-1133">Transmembrane helix</keyword>
<evidence type="ECO:0000313" key="3">
    <source>
        <dbReference type="EMBL" id="AGB49240.1"/>
    </source>
</evidence>
<keyword evidence="1" id="KW-0812">Transmembrane</keyword>
<evidence type="ECO:0000259" key="2">
    <source>
        <dbReference type="Pfam" id="PF01970"/>
    </source>
</evidence>
<dbReference type="PANTHER" id="PTHR42204">
    <property type="entry name" value="INTEGRAL MEMBRANE PROTEIN"/>
    <property type="match status" value="1"/>
</dbReference>
<gene>
    <name evidence="3" type="ordered locus">Metho_1001</name>
</gene>
<feature type="transmembrane region" description="Helical" evidence="1">
    <location>
        <begin position="307"/>
        <end position="329"/>
    </location>
</feature>
<feature type="domain" description="DUF112" evidence="2">
    <location>
        <begin position="14"/>
        <end position="436"/>
    </location>
</feature>
<dbReference type="KEGG" id="mhz:Metho_1001"/>
<feature type="transmembrane region" description="Helical" evidence="1">
    <location>
        <begin position="349"/>
        <end position="370"/>
    </location>
</feature>
<reference evidence="4" key="1">
    <citation type="submission" date="2012-02" db="EMBL/GenBank/DDBJ databases">
        <title>Complete sequence of chromosome of Methanomethylovorans hollandica DSM 15978.</title>
        <authorList>
            <person name="Lucas S."/>
            <person name="Copeland A."/>
            <person name="Lapidus A."/>
            <person name="Glavina del Rio T."/>
            <person name="Dalin E."/>
            <person name="Tice H."/>
            <person name="Bruce D."/>
            <person name="Goodwin L."/>
            <person name="Pitluck S."/>
            <person name="Peters L."/>
            <person name="Mikhailova N."/>
            <person name="Held B."/>
            <person name="Kyrpides N."/>
            <person name="Mavromatis K."/>
            <person name="Ivanova N."/>
            <person name="Brettin T."/>
            <person name="Detter J.C."/>
            <person name="Han C."/>
            <person name="Larimer F."/>
            <person name="Land M."/>
            <person name="Hauser L."/>
            <person name="Markowitz V."/>
            <person name="Cheng J.-F."/>
            <person name="Hugenholtz P."/>
            <person name="Woyke T."/>
            <person name="Wu D."/>
            <person name="Spring S."/>
            <person name="Schroeder M."/>
            <person name="Brambilla E."/>
            <person name="Klenk H.-P."/>
            <person name="Eisen J.A."/>
        </authorList>
    </citation>
    <scope>NUCLEOTIDE SEQUENCE [LARGE SCALE GENOMIC DNA]</scope>
    <source>
        <strain evidence="4">DSM 15978 / NBRC 107637 / DMS1</strain>
    </source>
</reference>
<proteinExistence type="predicted"/>
<accession>L0KX22</accession>
<feature type="transmembrane region" description="Helical" evidence="1">
    <location>
        <begin position="263"/>
        <end position="286"/>
    </location>
</feature>
<dbReference type="RefSeq" id="WP_015324407.1">
    <property type="nucleotide sequence ID" value="NC_019977.1"/>
</dbReference>
<feature type="transmembrane region" description="Helical" evidence="1">
    <location>
        <begin position="178"/>
        <end position="195"/>
    </location>
</feature>
<evidence type="ECO:0000313" key="4">
    <source>
        <dbReference type="Proteomes" id="UP000010866"/>
    </source>
</evidence>
<keyword evidence="1" id="KW-0472">Membrane</keyword>
<dbReference type="OrthoDB" id="53365at2157"/>
<dbReference type="PANTHER" id="PTHR42204:SF1">
    <property type="entry name" value="INTEGRAL MEMBRANE PROTEIN"/>
    <property type="match status" value="1"/>
</dbReference>
<evidence type="ECO:0000256" key="1">
    <source>
        <dbReference type="SAM" id="Phobius"/>
    </source>
</evidence>